<feature type="domain" description="B30.2/SPRY" evidence="8">
    <location>
        <begin position="508"/>
        <end position="709"/>
    </location>
</feature>
<name>A0A3B4UNB3_SERDU</name>
<keyword evidence="5" id="KW-0354">Hemolysis</keyword>
<dbReference type="InterPro" id="IPR048997">
    <property type="entry name" value="Stonustoxin-like_helical"/>
</dbReference>
<dbReference type="InterPro" id="IPR003877">
    <property type="entry name" value="SPRY_dom"/>
</dbReference>
<dbReference type="Pfam" id="PF13765">
    <property type="entry name" value="PRY"/>
    <property type="match status" value="1"/>
</dbReference>
<organism evidence="9 10">
    <name type="scientific">Seriola dumerili</name>
    <name type="common">Greater amberjack</name>
    <name type="synonym">Caranx dumerili</name>
    <dbReference type="NCBI Taxonomy" id="41447"/>
    <lineage>
        <taxon>Eukaryota</taxon>
        <taxon>Metazoa</taxon>
        <taxon>Chordata</taxon>
        <taxon>Craniata</taxon>
        <taxon>Vertebrata</taxon>
        <taxon>Euteleostomi</taxon>
        <taxon>Actinopterygii</taxon>
        <taxon>Neopterygii</taxon>
        <taxon>Teleostei</taxon>
        <taxon>Neoteleostei</taxon>
        <taxon>Acanthomorphata</taxon>
        <taxon>Carangaria</taxon>
        <taxon>Carangiformes</taxon>
        <taxon>Carangidae</taxon>
        <taxon>Seriola</taxon>
    </lineage>
</organism>
<dbReference type="Pfam" id="PF00622">
    <property type="entry name" value="SPRY"/>
    <property type="match status" value="1"/>
</dbReference>
<dbReference type="Pfam" id="PF18078">
    <property type="entry name" value="Thioredoxin_11"/>
    <property type="match status" value="1"/>
</dbReference>
<evidence type="ECO:0000313" key="10">
    <source>
        <dbReference type="Proteomes" id="UP000261420"/>
    </source>
</evidence>
<reference evidence="9" key="2">
    <citation type="submission" date="2025-09" db="UniProtKB">
        <authorList>
            <consortium name="Ensembl"/>
        </authorList>
    </citation>
    <scope>IDENTIFICATION</scope>
</reference>
<dbReference type="Gene3D" id="2.60.120.920">
    <property type="match status" value="1"/>
</dbReference>
<dbReference type="GeneTree" id="ENSGT00390000014380"/>
<dbReference type="PANTHER" id="PTHR31594:SF16">
    <property type="entry name" value="SI:CH211-281L24.3"/>
    <property type="match status" value="1"/>
</dbReference>
<dbReference type="InterPro" id="IPR003879">
    <property type="entry name" value="Butyrophylin_SPRY"/>
</dbReference>
<evidence type="ECO:0000313" key="9">
    <source>
        <dbReference type="Ensembl" id="ENSSDUP00000019837.1"/>
    </source>
</evidence>
<dbReference type="AlphaFoldDB" id="A0A3B4UNB3"/>
<keyword evidence="10" id="KW-1185">Reference proteome</keyword>
<evidence type="ECO:0000256" key="6">
    <source>
        <dbReference type="ARBA" id="ARBA00022852"/>
    </source>
</evidence>
<dbReference type="InterPro" id="IPR040581">
    <property type="entry name" value="Thioredoxin_11"/>
</dbReference>
<dbReference type="InterPro" id="IPR052090">
    <property type="entry name" value="Cytolytic_pore-forming_toxin"/>
</dbReference>
<reference evidence="9" key="1">
    <citation type="submission" date="2025-08" db="UniProtKB">
        <authorList>
            <consortium name="Ensembl"/>
        </authorList>
    </citation>
    <scope>IDENTIFICATION</scope>
</reference>
<dbReference type="Ensembl" id="ENSSDUT00000020187.1">
    <property type="protein sequence ID" value="ENSSDUP00000019837.1"/>
    <property type="gene ID" value="ENSSDUG00000014154.1"/>
</dbReference>
<keyword evidence="6" id="KW-0204">Cytolysis</keyword>
<evidence type="ECO:0000256" key="4">
    <source>
        <dbReference type="ARBA" id="ARBA00022656"/>
    </source>
</evidence>
<keyword evidence="7" id="KW-0472">Membrane</keyword>
<evidence type="ECO:0000256" key="1">
    <source>
        <dbReference type="ARBA" id="ARBA00004613"/>
    </source>
</evidence>
<comment type="similarity">
    <text evidence="2">Belongs to the SNTX/VTX toxin family.</text>
</comment>
<keyword evidence="3" id="KW-0964">Secreted</keyword>
<proteinExistence type="inferred from homology"/>
<dbReference type="SMART" id="SM00589">
    <property type="entry name" value="PRY"/>
    <property type="match status" value="1"/>
</dbReference>
<comment type="subcellular location">
    <subcellularLocation>
        <location evidence="1">Secreted</location>
    </subcellularLocation>
</comment>
<dbReference type="GO" id="GO:0005576">
    <property type="term" value="C:extracellular region"/>
    <property type="evidence" value="ECO:0007669"/>
    <property type="project" value="UniProtKB-SubCell"/>
</dbReference>
<keyword evidence="7" id="KW-0812">Transmembrane</keyword>
<dbReference type="InterPro" id="IPR056072">
    <property type="entry name" value="SNTX_MACPF/CDC-like_dom"/>
</dbReference>
<dbReference type="InterPro" id="IPR013320">
    <property type="entry name" value="ConA-like_dom_sf"/>
</dbReference>
<protein>
    <submittedName>
        <fullName evidence="9">Neoverrucotoxin subunit beta-like</fullName>
    </submittedName>
</protein>
<dbReference type="CDD" id="cd16040">
    <property type="entry name" value="SPRY_PRY_SNTX"/>
    <property type="match status" value="1"/>
</dbReference>
<dbReference type="SMART" id="SM00449">
    <property type="entry name" value="SPRY"/>
    <property type="match status" value="1"/>
</dbReference>
<dbReference type="InterPro" id="IPR043136">
    <property type="entry name" value="B30.2/SPRY_sf"/>
</dbReference>
<dbReference type="STRING" id="41447.ENSSDUP00000019837"/>
<dbReference type="GO" id="GO:0031640">
    <property type="term" value="P:killing of cells of another organism"/>
    <property type="evidence" value="ECO:0007669"/>
    <property type="project" value="UniProtKB-KW"/>
</dbReference>
<dbReference type="Pfam" id="PF24674">
    <property type="entry name" value="MACPF_SNTX"/>
    <property type="match status" value="1"/>
</dbReference>
<dbReference type="PRINTS" id="PR01407">
    <property type="entry name" value="BUTYPHLNCDUF"/>
</dbReference>
<keyword evidence="4" id="KW-0800">Toxin</keyword>
<dbReference type="Pfam" id="PF21109">
    <property type="entry name" value="Stonustoxin_helical"/>
    <property type="match status" value="1"/>
</dbReference>
<dbReference type="InterPro" id="IPR006574">
    <property type="entry name" value="PRY"/>
</dbReference>
<dbReference type="Proteomes" id="UP000261420">
    <property type="component" value="Unplaced"/>
</dbReference>
<dbReference type="PANTHER" id="PTHR31594">
    <property type="entry name" value="AIG1-TYPE G DOMAIN-CONTAINING PROTEIN"/>
    <property type="match status" value="1"/>
</dbReference>
<sequence>MASDQMVVAALGRPFTLGMLYDAQKDQLITAFPQWDKKTLQENSKKHLQQTSAYEITASDSFESKASLLDVEASLKASFLSGLVEVGGSASYLNDKKKSNKQSRVTFQYKATTVFEQLTMTHPEAKNMQEKEVHENCSATHVVTGILYGANAFFVFDSKKLDASDVQNIQGSMEAMVKKIPSFTFEGKVEIKLSDEEKALTEKFSCKFYGDFILESNPVTFEDAVKTYQQLPKLLGENGEKTVPVKVWLTPLKKLVSSASELKREICVGLLRKVENALESMMEIQVRCNDSLEDEVVKSFPQITKKLSNFKDVCDDYTTKLRKTMKEKFPSIRAGNEVDSSVEKLFDNKEKSPFSHENLSKWLNNEERKINVIRSCVELEEIKIIQNKSELDREVFDRHVDDVLCFVFTSLETAEPYLVQMSDYLHSHDPQCVGSIPPQTQDRWHFSQEVLNKMREKASYFHGLAKALKSSSRFRFLVAVVPNEKYKGATIYHYRNGMLVTEDFSKPAVPDVKTVTDRRDLLWYACDLNLDPDTASGYLSLSEGNKKATCGTWQTYPDRRQRFDTRPQVLCREGLTGQHYWEVEWSEGCNNEVGVGVTYGEIERKGKGADTGLGSNSLSWYFGVKDKFEAWHNGHVWSKDLPPTGCRRVGVFLDCCAGSLSFYNITHNTLSHLYSFKAQFIQPLHPGFYIYNTSNYAALLWYCFILNILIY</sequence>
<dbReference type="SUPFAM" id="SSF49899">
    <property type="entry name" value="Concanavalin A-like lectins/glucanases"/>
    <property type="match status" value="1"/>
</dbReference>
<dbReference type="PROSITE" id="PS50188">
    <property type="entry name" value="B302_SPRY"/>
    <property type="match status" value="1"/>
</dbReference>
<evidence type="ECO:0000259" key="8">
    <source>
        <dbReference type="PROSITE" id="PS50188"/>
    </source>
</evidence>
<evidence type="ECO:0000256" key="5">
    <source>
        <dbReference type="ARBA" id="ARBA00022735"/>
    </source>
</evidence>
<evidence type="ECO:0000256" key="3">
    <source>
        <dbReference type="ARBA" id="ARBA00022525"/>
    </source>
</evidence>
<dbReference type="GO" id="GO:0090729">
    <property type="term" value="F:toxin activity"/>
    <property type="evidence" value="ECO:0007669"/>
    <property type="project" value="UniProtKB-KW"/>
</dbReference>
<accession>A0A3B4UNB3</accession>
<feature type="transmembrane region" description="Helical" evidence="7">
    <location>
        <begin position="688"/>
        <end position="710"/>
    </location>
</feature>
<dbReference type="InterPro" id="IPR001870">
    <property type="entry name" value="B30.2/SPRY"/>
</dbReference>
<keyword evidence="7" id="KW-1133">Transmembrane helix</keyword>
<evidence type="ECO:0000256" key="7">
    <source>
        <dbReference type="SAM" id="Phobius"/>
    </source>
</evidence>
<evidence type="ECO:0000256" key="2">
    <source>
        <dbReference type="ARBA" id="ARBA00006480"/>
    </source>
</evidence>